<evidence type="ECO:0000313" key="4">
    <source>
        <dbReference type="Proteomes" id="UP000503312"/>
    </source>
</evidence>
<dbReference type="RefSeq" id="WP_173956304.1">
    <property type="nucleotide sequence ID" value="NZ_CP028942.1"/>
</dbReference>
<feature type="region of interest" description="Disordered" evidence="1">
    <location>
        <begin position="39"/>
        <end position="59"/>
    </location>
</feature>
<dbReference type="EMBL" id="CP028942">
    <property type="protein sequence ID" value="QKM65266.1"/>
    <property type="molecule type" value="Genomic_DNA"/>
</dbReference>
<organism evidence="3 4">
    <name type="scientific">Polynucleobacter tropicus</name>
    <dbReference type="NCBI Taxonomy" id="1743174"/>
    <lineage>
        <taxon>Bacteria</taxon>
        <taxon>Pseudomonadati</taxon>
        <taxon>Pseudomonadota</taxon>
        <taxon>Betaproteobacteria</taxon>
        <taxon>Burkholderiales</taxon>
        <taxon>Burkholderiaceae</taxon>
        <taxon>Polynucleobacter</taxon>
    </lineage>
</organism>
<feature type="transmembrane region" description="Helical" evidence="2">
    <location>
        <begin position="15"/>
        <end position="37"/>
    </location>
</feature>
<name>A0A6M9Q4T7_9BURK</name>
<proteinExistence type="predicted"/>
<keyword evidence="2" id="KW-0472">Membrane</keyword>
<dbReference type="Proteomes" id="UP000503312">
    <property type="component" value="Chromosome"/>
</dbReference>
<sequence length="108" mass="11907">MSSTLFLGGHRIAKWWALSLLIVGSAAVGATNVYFGIDEQDKPSPSNPHRIPDHMDPKSQALSREIQSIKYEVNEGLVEVEETIHSIAFRDSHSLSQPILDYTTGTSN</sequence>
<keyword evidence="2" id="KW-0812">Transmembrane</keyword>
<keyword evidence="4" id="KW-1185">Reference proteome</keyword>
<evidence type="ECO:0000256" key="2">
    <source>
        <dbReference type="SAM" id="Phobius"/>
    </source>
</evidence>
<keyword evidence="2" id="KW-1133">Transmembrane helix</keyword>
<reference evidence="3 4" key="1">
    <citation type="submission" date="2018-04" db="EMBL/GenBank/DDBJ databases">
        <title>Polynucleobacter sp. UH21B genome.</title>
        <authorList>
            <person name="Hahn M.W."/>
        </authorList>
    </citation>
    <scope>NUCLEOTIDE SEQUENCE [LARGE SCALE GENOMIC DNA]</scope>
    <source>
        <strain evidence="3 4">MWH-UH21B</strain>
    </source>
</reference>
<dbReference type="AlphaFoldDB" id="A0A6M9Q4T7"/>
<protein>
    <submittedName>
        <fullName evidence="3">Uncharacterized protein</fullName>
    </submittedName>
</protein>
<evidence type="ECO:0000256" key="1">
    <source>
        <dbReference type="SAM" id="MobiDB-lite"/>
    </source>
</evidence>
<dbReference type="KEGG" id="ptrp:DCO17_08485"/>
<evidence type="ECO:0000313" key="3">
    <source>
        <dbReference type="EMBL" id="QKM65266.1"/>
    </source>
</evidence>
<accession>A0A6M9Q4T7</accession>
<gene>
    <name evidence="3" type="ORF">DCO17_08485</name>
</gene>